<proteinExistence type="inferred from homology"/>
<feature type="transmembrane region" description="Helical" evidence="8">
    <location>
        <begin position="156"/>
        <end position="177"/>
    </location>
</feature>
<evidence type="ECO:0000256" key="7">
    <source>
        <dbReference type="SAM" id="MobiDB-lite"/>
    </source>
</evidence>
<dbReference type="Gene3D" id="1.10.287.1260">
    <property type="match status" value="1"/>
</dbReference>
<dbReference type="InterPro" id="IPR052702">
    <property type="entry name" value="MscS-like_channel"/>
</dbReference>
<dbReference type="InterPro" id="IPR010920">
    <property type="entry name" value="LSM_dom_sf"/>
</dbReference>
<feature type="domain" description="Mechanosensitive ion channel MscS C-terminal" evidence="10">
    <location>
        <begin position="244"/>
        <end position="327"/>
    </location>
</feature>
<dbReference type="STRING" id="428990.SAMN06295987_102704"/>
<dbReference type="EMBL" id="FVZE01000002">
    <property type="protein sequence ID" value="SLJ96615.1"/>
    <property type="molecule type" value="Genomic_DNA"/>
</dbReference>
<evidence type="ECO:0000256" key="5">
    <source>
        <dbReference type="ARBA" id="ARBA00022989"/>
    </source>
</evidence>
<dbReference type="PANTHER" id="PTHR30347:SF1">
    <property type="entry name" value="MECHANOSENSITIVE CHANNEL MSCK"/>
    <property type="match status" value="1"/>
</dbReference>
<comment type="similarity">
    <text evidence="2">Belongs to the MscS (TC 1.A.23) family.</text>
</comment>
<dbReference type="Gene3D" id="2.30.30.60">
    <property type="match status" value="1"/>
</dbReference>
<reference evidence="13" key="1">
    <citation type="submission" date="2017-02" db="EMBL/GenBank/DDBJ databases">
        <authorList>
            <person name="Varghese N."/>
            <person name="Submissions S."/>
        </authorList>
    </citation>
    <scope>NUCLEOTIDE SEQUENCE [LARGE SCALE GENOMIC DNA]</scope>
    <source>
        <strain evidence="13">SM117</strain>
    </source>
</reference>
<dbReference type="InterPro" id="IPR023408">
    <property type="entry name" value="MscS_beta-dom_sf"/>
</dbReference>
<name>A0A1U6HLD8_9SPHN</name>
<evidence type="ECO:0000259" key="9">
    <source>
        <dbReference type="Pfam" id="PF00924"/>
    </source>
</evidence>
<dbReference type="InterPro" id="IPR011014">
    <property type="entry name" value="MscS_channel_TM-2"/>
</dbReference>
<keyword evidence="3" id="KW-1003">Cell membrane</keyword>
<organism evidence="12 13">
    <name type="scientific">Novosphingobium mathurense</name>
    <dbReference type="NCBI Taxonomy" id="428990"/>
    <lineage>
        <taxon>Bacteria</taxon>
        <taxon>Pseudomonadati</taxon>
        <taxon>Pseudomonadota</taxon>
        <taxon>Alphaproteobacteria</taxon>
        <taxon>Sphingomonadales</taxon>
        <taxon>Sphingomonadaceae</taxon>
        <taxon>Novosphingobium</taxon>
    </lineage>
</organism>
<evidence type="ECO:0000313" key="12">
    <source>
        <dbReference type="EMBL" id="SLJ96615.1"/>
    </source>
</evidence>
<dbReference type="RefSeq" id="WP_079730230.1">
    <property type="nucleotide sequence ID" value="NZ_FVZE01000002.1"/>
</dbReference>
<accession>A0A1U6HLD8</accession>
<evidence type="ECO:0000256" key="3">
    <source>
        <dbReference type="ARBA" id="ARBA00022475"/>
    </source>
</evidence>
<keyword evidence="6 8" id="KW-0472">Membrane</keyword>
<feature type="domain" description="Mechanosensitive ion channel transmembrane helices 2/3" evidence="11">
    <location>
        <begin position="122"/>
        <end position="163"/>
    </location>
</feature>
<dbReference type="Pfam" id="PF21082">
    <property type="entry name" value="MS_channel_3rd"/>
    <property type="match status" value="1"/>
</dbReference>
<dbReference type="InterPro" id="IPR049142">
    <property type="entry name" value="MS_channel_1st"/>
</dbReference>
<evidence type="ECO:0000256" key="1">
    <source>
        <dbReference type="ARBA" id="ARBA00004651"/>
    </source>
</evidence>
<dbReference type="Pfam" id="PF21088">
    <property type="entry name" value="MS_channel_1st"/>
    <property type="match status" value="1"/>
</dbReference>
<gene>
    <name evidence="12" type="ORF">SAMN06295987_102704</name>
</gene>
<evidence type="ECO:0000256" key="8">
    <source>
        <dbReference type="SAM" id="Phobius"/>
    </source>
</evidence>
<evidence type="ECO:0000259" key="11">
    <source>
        <dbReference type="Pfam" id="PF21088"/>
    </source>
</evidence>
<protein>
    <submittedName>
        <fullName evidence="12">Mechanosensitive ion channel</fullName>
    </submittedName>
</protein>
<dbReference type="InterPro" id="IPR049278">
    <property type="entry name" value="MS_channel_C"/>
</dbReference>
<sequence length="366" mass="39152">MSAPLDPAATGSPLADSTGATDPGVLIPAPSPTPMDDQAIAGAEGLKNAVASKSGTIGDIINSLDSLAVQVGGTRISVWDLIVVMLVLALVITIAWAASKFAARVIGRMSRLDTTQHLLAEKMVSLVIWGIAILVGIDVLGIDLTAFAVFSGAFGLAIGFGLQKTFGNLIAGIILLMDKSIKPGDVIAITDQAGNSTFGQIRRIGIRAVSLTTRDQKEYLIPNENLMINQVENWSYSSKNVRIQVPVGISYNADIVKAEELMLEAARGVKRILAAPPPTAWLESYGDSSVNFIIHCWITDPEEGTGNVRSAVLKNLWHLFHEHGIEIPFPQRDINLRQNEALRDLIEAMRESKASNGKKAETGPEA</sequence>
<dbReference type="GO" id="GO:0005886">
    <property type="term" value="C:plasma membrane"/>
    <property type="evidence" value="ECO:0007669"/>
    <property type="project" value="UniProtKB-SubCell"/>
</dbReference>
<dbReference type="InterPro" id="IPR011066">
    <property type="entry name" value="MscS_channel_C_sf"/>
</dbReference>
<dbReference type="SUPFAM" id="SSF82689">
    <property type="entry name" value="Mechanosensitive channel protein MscS (YggB), C-terminal domain"/>
    <property type="match status" value="1"/>
</dbReference>
<keyword evidence="4 8" id="KW-0812">Transmembrane</keyword>
<keyword evidence="5 8" id="KW-1133">Transmembrane helix</keyword>
<comment type="subcellular location">
    <subcellularLocation>
        <location evidence="1">Cell membrane</location>
        <topology evidence="1">Multi-pass membrane protein</topology>
    </subcellularLocation>
</comment>
<feature type="transmembrane region" description="Helical" evidence="8">
    <location>
        <begin position="81"/>
        <end position="103"/>
    </location>
</feature>
<evidence type="ECO:0000256" key="2">
    <source>
        <dbReference type="ARBA" id="ARBA00008017"/>
    </source>
</evidence>
<evidence type="ECO:0000259" key="10">
    <source>
        <dbReference type="Pfam" id="PF21082"/>
    </source>
</evidence>
<evidence type="ECO:0000256" key="4">
    <source>
        <dbReference type="ARBA" id="ARBA00022692"/>
    </source>
</evidence>
<feature type="domain" description="Mechanosensitive ion channel MscS" evidence="9">
    <location>
        <begin position="165"/>
        <end position="235"/>
    </location>
</feature>
<dbReference type="PANTHER" id="PTHR30347">
    <property type="entry name" value="POTASSIUM CHANNEL RELATED"/>
    <property type="match status" value="1"/>
</dbReference>
<keyword evidence="13" id="KW-1185">Reference proteome</keyword>
<feature type="transmembrane region" description="Helical" evidence="8">
    <location>
        <begin position="124"/>
        <end position="150"/>
    </location>
</feature>
<dbReference type="Gene3D" id="3.30.70.100">
    <property type="match status" value="1"/>
</dbReference>
<dbReference type="SUPFAM" id="SSF50182">
    <property type="entry name" value="Sm-like ribonucleoproteins"/>
    <property type="match status" value="1"/>
</dbReference>
<evidence type="ECO:0000313" key="13">
    <source>
        <dbReference type="Proteomes" id="UP000190989"/>
    </source>
</evidence>
<dbReference type="Proteomes" id="UP000190989">
    <property type="component" value="Unassembled WGS sequence"/>
</dbReference>
<evidence type="ECO:0000256" key="6">
    <source>
        <dbReference type="ARBA" id="ARBA00023136"/>
    </source>
</evidence>
<feature type="region of interest" description="Disordered" evidence="7">
    <location>
        <begin position="1"/>
        <end position="24"/>
    </location>
</feature>
<dbReference type="InterPro" id="IPR006685">
    <property type="entry name" value="MscS_channel_2nd"/>
</dbReference>
<dbReference type="GO" id="GO:0008381">
    <property type="term" value="F:mechanosensitive monoatomic ion channel activity"/>
    <property type="evidence" value="ECO:0007669"/>
    <property type="project" value="UniProtKB-ARBA"/>
</dbReference>
<dbReference type="SUPFAM" id="SSF82861">
    <property type="entry name" value="Mechanosensitive channel protein MscS (YggB), transmembrane region"/>
    <property type="match status" value="1"/>
</dbReference>
<dbReference type="Pfam" id="PF00924">
    <property type="entry name" value="MS_channel_2nd"/>
    <property type="match status" value="1"/>
</dbReference>
<dbReference type="AlphaFoldDB" id="A0A1U6HLD8"/>